<reference evidence="1" key="1">
    <citation type="submission" date="2018-02" db="EMBL/GenBank/DDBJ databases">
        <title>Rhizophora mucronata_Transcriptome.</title>
        <authorList>
            <person name="Meera S.P."/>
            <person name="Sreeshan A."/>
            <person name="Augustine A."/>
        </authorList>
    </citation>
    <scope>NUCLEOTIDE SEQUENCE</scope>
    <source>
        <tissue evidence="1">Leaf</tissue>
    </source>
</reference>
<proteinExistence type="predicted"/>
<organism evidence="1">
    <name type="scientific">Rhizophora mucronata</name>
    <name type="common">Asiatic mangrove</name>
    <dbReference type="NCBI Taxonomy" id="61149"/>
    <lineage>
        <taxon>Eukaryota</taxon>
        <taxon>Viridiplantae</taxon>
        <taxon>Streptophyta</taxon>
        <taxon>Embryophyta</taxon>
        <taxon>Tracheophyta</taxon>
        <taxon>Spermatophyta</taxon>
        <taxon>Magnoliopsida</taxon>
        <taxon>eudicotyledons</taxon>
        <taxon>Gunneridae</taxon>
        <taxon>Pentapetalae</taxon>
        <taxon>rosids</taxon>
        <taxon>fabids</taxon>
        <taxon>Malpighiales</taxon>
        <taxon>Rhizophoraceae</taxon>
        <taxon>Rhizophora</taxon>
    </lineage>
</organism>
<dbReference type="EMBL" id="GGEC01005498">
    <property type="protein sequence ID" value="MBW85981.1"/>
    <property type="molecule type" value="Transcribed_RNA"/>
</dbReference>
<name>A0A2P2IXN6_RHIMU</name>
<dbReference type="AlphaFoldDB" id="A0A2P2IXN6"/>
<accession>A0A2P2IXN6</accession>
<sequence length="22" mass="2660">MFLSPTFPVVFRHFQSKSYFGH</sequence>
<protein>
    <submittedName>
        <fullName evidence="1">Uncharacterized protein</fullName>
    </submittedName>
</protein>
<evidence type="ECO:0000313" key="1">
    <source>
        <dbReference type="EMBL" id="MBW85981.1"/>
    </source>
</evidence>